<accession>A0A495A7N4</accession>
<reference evidence="2 3" key="1">
    <citation type="journal article" date="2016" name="Int. J. Syst. Evol. Microbiol.">
        <title>Oceanobacillus halophilus sp. nov., a novel moderately halophilic bacterium from a hypersaline lake.</title>
        <authorList>
            <person name="Amoozegar M.A."/>
            <person name="Bagheri M."/>
            <person name="Makhdoumi A."/>
            <person name="Nikou M.M."/>
            <person name="Fazeli S.A.S."/>
            <person name="Schumann P."/>
            <person name="Sproer C."/>
            <person name="Sanchez-Porro C."/>
            <person name="Ventosa A."/>
        </authorList>
    </citation>
    <scope>NUCLEOTIDE SEQUENCE [LARGE SCALE GENOMIC DNA]</scope>
    <source>
        <strain evidence="2 3">DSM 23996</strain>
    </source>
</reference>
<dbReference type="OrthoDB" id="235784at2"/>
<dbReference type="EMBL" id="RBZP01000002">
    <property type="protein sequence ID" value="RKQ35758.1"/>
    <property type="molecule type" value="Genomic_DNA"/>
</dbReference>
<dbReference type="Pfam" id="PF00753">
    <property type="entry name" value="Lactamase_B"/>
    <property type="match status" value="1"/>
</dbReference>
<dbReference type="SMART" id="SM00849">
    <property type="entry name" value="Lactamase_B"/>
    <property type="match status" value="1"/>
</dbReference>
<comment type="caution">
    <text evidence="2">The sequence shown here is derived from an EMBL/GenBank/DDBJ whole genome shotgun (WGS) entry which is preliminary data.</text>
</comment>
<gene>
    <name evidence="2" type="ORF">D8M06_05715</name>
</gene>
<dbReference type="Proteomes" id="UP000269301">
    <property type="component" value="Unassembled WGS sequence"/>
</dbReference>
<organism evidence="2 3">
    <name type="scientific">Oceanobacillus halophilus</name>
    <dbReference type="NCBI Taxonomy" id="930130"/>
    <lineage>
        <taxon>Bacteria</taxon>
        <taxon>Bacillati</taxon>
        <taxon>Bacillota</taxon>
        <taxon>Bacilli</taxon>
        <taxon>Bacillales</taxon>
        <taxon>Bacillaceae</taxon>
        <taxon>Oceanobacillus</taxon>
    </lineage>
</organism>
<sequence>MIEIEELEDVTCVKLQVTRSDGRSRPVYMFLVDGMLIDTGSRSLEKEILYFYKKQLKKIKFVVLTHSHEDHSGTASWIQENLNLPIYVHPRGMQVCQKRSPYPKYREVTWGARKEFNPLPLENKLKSLNAEWEVIYTPGHADDHVALYHEQTGRLFTGDLFVSPKTKVIMQTESTPVTMDSIRKLLKYDFKSMYCSHAGYFKDGKSKLKQKLEYLEQLYSEVERMHKEGHSNVEINKKLFQKVYPIVDFSNGEWDSLHIVSSIISEVDKKSFR</sequence>
<evidence type="ECO:0000313" key="2">
    <source>
        <dbReference type="EMBL" id="RKQ35758.1"/>
    </source>
</evidence>
<proteinExistence type="predicted"/>
<dbReference type="GO" id="GO:0016787">
    <property type="term" value="F:hydrolase activity"/>
    <property type="evidence" value="ECO:0007669"/>
    <property type="project" value="UniProtKB-KW"/>
</dbReference>
<dbReference type="Gene3D" id="3.60.15.10">
    <property type="entry name" value="Ribonuclease Z/Hydroxyacylglutathione hydrolase-like"/>
    <property type="match status" value="1"/>
</dbReference>
<dbReference type="SUPFAM" id="SSF56281">
    <property type="entry name" value="Metallo-hydrolase/oxidoreductase"/>
    <property type="match status" value="1"/>
</dbReference>
<dbReference type="PANTHER" id="PTHR23131">
    <property type="entry name" value="ENDORIBONUCLEASE LACTB2"/>
    <property type="match status" value="1"/>
</dbReference>
<keyword evidence="3" id="KW-1185">Reference proteome</keyword>
<dbReference type="AlphaFoldDB" id="A0A495A7N4"/>
<dbReference type="InterPro" id="IPR050662">
    <property type="entry name" value="Sec-metab_biosynth-thioest"/>
</dbReference>
<evidence type="ECO:0000259" key="1">
    <source>
        <dbReference type="SMART" id="SM00849"/>
    </source>
</evidence>
<protein>
    <submittedName>
        <fullName evidence="2">MBL fold metallo-hydrolase</fullName>
    </submittedName>
</protein>
<keyword evidence="2" id="KW-0378">Hydrolase</keyword>
<feature type="domain" description="Metallo-beta-lactamase" evidence="1">
    <location>
        <begin position="26"/>
        <end position="197"/>
    </location>
</feature>
<dbReference type="InterPro" id="IPR001279">
    <property type="entry name" value="Metallo-B-lactamas"/>
</dbReference>
<dbReference type="InterPro" id="IPR036866">
    <property type="entry name" value="RibonucZ/Hydroxyglut_hydro"/>
</dbReference>
<name>A0A495A7N4_9BACI</name>
<evidence type="ECO:0000313" key="3">
    <source>
        <dbReference type="Proteomes" id="UP000269301"/>
    </source>
</evidence>